<name>A0AAV7WX81_PLEWA</name>
<protein>
    <submittedName>
        <fullName evidence="1">Uncharacterized protein</fullName>
    </submittedName>
</protein>
<evidence type="ECO:0000313" key="1">
    <source>
        <dbReference type="EMBL" id="KAJ1217708.1"/>
    </source>
</evidence>
<accession>A0AAV7WX81</accession>
<reference evidence="1" key="1">
    <citation type="journal article" date="2022" name="bioRxiv">
        <title>Sequencing and chromosome-scale assembly of the giantPleurodeles waltlgenome.</title>
        <authorList>
            <person name="Brown T."/>
            <person name="Elewa A."/>
            <person name="Iarovenko S."/>
            <person name="Subramanian E."/>
            <person name="Araus A.J."/>
            <person name="Petzold A."/>
            <person name="Susuki M."/>
            <person name="Suzuki K.-i.T."/>
            <person name="Hayashi T."/>
            <person name="Toyoda A."/>
            <person name="Oliveira C."/>
            <person name="Osipova E."/>
            <person name="Leigh N.D."/>
            <person name="Simon A."/>
            <person name="Yun M.H."/>
        </authorList>
    </citation>
    <scope>NUCLEOTIDE SEQUENCE</scope>
    <source>
        <strain evidence="1">20211129_DDA</strain>
        <tissue evidence="1">Liver</tissue>
    </source>
</reference>
<evidence type="ECO:0000313" key="2">
    <source>
        <dbReference type="Proteomes" id="UP001066276"/>
    </source>
</evidence>
<dbReference type="Proteomes" id="UP001066276">
    <property type="component" value="Chromosome 1_1"/>
</dbReference>
<keyword evidence="2" id="KW-1185">Reference proteome</keyword>
<proteinExistence type="predicted"/>
<comment type="caution">
    <text evidence="1">The sequence shown here is derived from an EMBL/GenBank/DDBJ whole genome shotgun (WGS) entry which is preliminary data.</text>
</comment>
<dbReference type="EMBL" id="JANPWB010000001">
    <property type="protein sequence ID" value="KAJ1217708.1"/>
    <property type="molecule type" value="Genomic_DNA"/>
</dbReference>
<organism evidence="1 2">
    <name type="scientific">Pleurodeles waltl</name>
    <name type="common">Iberian ribbed newt</name>
    <dbReference type="NCBI Taxonomy" id="8319"/>
    <lineage>
        <taxon>Eukaryota</taxon>
        <taxon>Metazoa</taxon>
        <taxon>Chordata</taxon>
        <taxon>Craniata</taxon>
        <taxon>Vertebrata</taxon>
        <taxon>Euteleostomi</taxon>
        <taxon>Amphibia</taxon>
        <taxon>Batrachia</taxon>
        <taxon>Caudata</taxon>
        <taxon>Salamandroidea</taxon>
        <taxon>Salamandridae</taxon>
        <taxon>Pleurodelinae</taxon>
        <taxon>Pleurodeles</taxon>
    </lineage>
</organism>
<sequence length="81" mass="9065">MVPVSRMVQTADCRWRDDAQEHSVERLSRPAEELLDSWDTPGASSKERMGNRGHFCACRNARSIADEFVMSLASDGTGQHN</sequence>
<gene>
    <name evidence="1" type="ORF">NDU88_005299</name>
</gene>
<dbReference type="AlphaFoldDB" id="A0AAV7WX81"/>